<protein>
    <submittedName>
        <fullName evidence="1">DUF3793 domain-containing protein</fullName>
    </submittedName>
</protein>
<evidence type="ECO:0000313" key="1">
    <source>
        <dbReference type="EMBL" id="PKZ16654.1"/>
    </source>
</evidence>
<dbReference type="AlphaFoldDB" id="A0A2I1M947"/>
<sequence length="183" mass="21513">MRNELLAQYCSPVLANIKPSNLFSISNTLYNVDNLIEAWNKDFNKYDIYFKVLVKRKNTSSVICFKKDLLTDCINTNNNNCFLESCGYNTDNADTCINCLMKRILKNEFPHEIGVILGYPYEDVIGFIENKGQNYLYKGYWKVYENIEERCKLFNLYNENRRIYALAKDNESEFIKLVEHSLS</sequence>
<dbReference type="Pfam" id="PF12672">
    <property type="entry name" value="DUF3793"/>
    <property type="match status" value="1"/>
</dbReference>
<name>A0A2I1M947_9FIRM</name>
<evidence type="ECO:0000313" key="2">
    <source>
        <dbReference type="Proteomes" id="UP000234335"/>
    </source>
</evidence>
<comment type="caution">
    <text evidence="1">The sequence shown here is derived from an EMBL/GenBank/DDBJ whole genome shotgun (WGS) entry which is preliminary data.</text>
</comment>
<reference evidence="1 2" key="1">
    <citation type="submission" date="2017-12" db="EMBL/GenBank/DDBJ databases">
        <title>Phylogenetic diversity of female urinary microbiome.</title>
        <authorList>
            <person name="Thomas-White K."/>
            <person name="Wolfe A.J."/>
        </authorList>
    </citation>
    <scope>NUCLEOTIDE SEQUENCE [LARGE SCALE GENOMIC DNA]</scope>
    <source>
        <strain evidence="1 2">UMB0119</strain>
    </source>
</reference>
<dbReference type="Proteomes" id="UP000234335">
    <property type="component" value="Unassembled WGS sequence"/>
</dbReference>
<dbReference type="EMBL" id="PKGS01000003">
    <property type="protein sequence ID" value="PKZ16654.1"/>
    <property type="molecule type" value="Genomic_DNA"/>
</dbReference>
<dbReference type="RefSeq" id="WP_101540315.1">
    <property type="nucleotide sequence ID" value="NZ_JAPJPW010000010.1"/>
</dbReference>
<gene>
    <name evidence="1" type="ORF">CYJ34_05510</name>
</gene>
<keyword evidence="2" id="KW-1185">Reference proteome</keyword>
<accession>A0A2I1M947</accession>
<proteinExistence type="predicted"/>
<organism evidence="1 2">
    <name type="scientific">Anaerococcus octavius</name>
    <dbReference type="NCBI Taxonomy" id="54007"/>
    <lineage>
        <taxon>Bacteria</taxon>
        <taxon>Bacillati</taxon>
        <taxon>Bacillota</taxon>
        <taxon>Tissierellia</taxon>
        <taxon>Tissierellales</taxon>
        <taxon>Peptoniphilaceae</taxon>
        <taxon>Anaerococcus</taxon>
    </lineage>
</organism>
<dbReference type="InterPro" id="IPR024523">
    <property type="entry name" value="DUF3793"/>
</dbReference>